<dbReference type="InterPro" id="IPR016120">
    <property type="entry name" value="Sig_transdc_His_kin_SpoOB"/>
</dbReference>
<dbReference type="EMBL" id="JADOEF010000001">
    <property type="protein sequence ID" value="MBF7808666.1"/>
    <property type="molecule type" value="Genomic_DNA"/>
</dbReference>
<dbReference type="SUPFAM" id="SSF55874">
    <property type="entry name" value="ATPase domain of HSP90 chaperone/DNA topoisomerase II/histidine kinase"/>
    <property type="match status" value="1"/>
</dbReference>
<accession>A0A1S8R0C5</accession>
<dbReference type="InterPro" id="IPR036890">
    <property type="entry name" value="HATPase_C_sf"/>
</dbReference>
<dbReference type="GO" id="GO:0000155">
    <property type="term" value="F:phosphorelay sensor kinase activity"/>
    <property type="evidence" value="ECO:0007669"/>
    <property type="project" value="InterPro"/>
</dbReference>
<dbReference type="InterPro" id="IPR032834">
    <property type="entry name" value="NatK-like_C"/>
</dbReference>
<dbReference type="Gene3D" id="3.30.565.10">
    <property type="entry name" value="Histidine kinase-like ATPase, C-terminal domain"/>
    <property type="match status" value="1"/>
</dbReference>
<evidence type="ECO:0000313" key="3">
    <source>
        <dbReference type="Proteomes" id="UP000631418"/>
    </source>
</evidence>
<organism evidence="2 3">
    <name type="scientific">Clostridium beijerinckii</name>
    <name type="common">Clostridium MP</name>
    <dbReference type="NCBI Taxonomy" id="1520"/>
    <lineage>
        <taxon>Bacteria</taxon>
        <taxon>Bacillati</taxon>
        <taxon>Bacillota</taxon>
        <taxon>Clostridia</taxon>
        <taxon>Eubacteriales</taxon>
        <taxon>Clostridiaceae</taxon>
        <taxon>Clostridium</taxon>
    </lineage>
</organism>
<evidence type="ECO:0000259" key="1">
    <source>
        <dbReference type="Pfam" id="PF14501"/>
    </source>
</evidence>
<reference evidence="2" key="1">
    <citation type="submission" date="2020-11" db="EMBL/GenBank/DDBJ databases">
        <authorList>
            <person name="Thieme N."/>
            <person name="Liebl W."/>
            <person name="Zverlov V."/>
        </authorList>
    </citation>
    <scope>NUCLEOTIDE SEQUENCE</scope>
    <source>
        <strain evidence="2">NT08</strain>
    </source>
</reference>
<dbReference type="PANTHER" id="PTHR40448">
    <property type="entry name" value="TWO-COMPONENT SENSOR HISTIDINE KINASE"/>
    <property type="match status" value="1"/>
</dbReference>
<evidence type="ECO:0000313" key="2">
    <source>
        <dbReference type="EMBL" id="MBF7808666.1"/>
    </source>
</evidence>
<dbReference type="Pfam" id="PF14501">
    <property type="entry name" value="HATPase_c_5"/>
    <property type="match status" value="1"/>
</dbReference>
<dbReference type="PANTHER" id="PTHR40448:SF1">
    <property type="entry name" value="TWO-COMPONENT SENSOR HISTIDINE KINASE"/>
    <property type="match status" value="1"/>
</dbReference>
<proteinExistence type="predicted"/>
<dbReference type="OMA" id="ENINFTH"/>
<protein>
    <submittedName>
        <fullName evidence="2">GHKL domain-containing protein</fullName>
    </submittedName>
</protein>
<feature type="domain" description="Sensor histidine kinase NatK-like C-terminal" evidence="1">
    <location>
        <begin position="331"/>
        <end position="433"/>
    </location>
</feature>
<dbReference type="Proteomes" id="UP000631418">
    <property type="component" value="Unassembled WGS sequence"/>
</dbReference>
<sequence>MTIKIFTSFVAMFAYVFVTYNLKIIEFKKKDFLLNLVIVYLISGIGCLNLEMLSLPLFFITMMILLFLQNKKIIQNFISIMLSIIIFIVSDTIQGAIFIELFNQDVNKLLDNNIIVILMHISLFFIALIFSSFVAYILKKFKFNLKDINVRNKFSVLIFSNIALTALIFYINAMIIKFVHVDNLIILIDSILFLSYFFLTIIMVYIVIIHFKNDLEYENKKIQFESLQEYTLNLESMYNDMRKFKHDYINILSSMAGYFEYKDFEKLEKFFNKKILKLSENISNENYKLDKLQNIKIVELKGILSSKVIRAQELGIDLFIDIMEPIQFIKMDIIDLCRSIGILLDNAIEAAILCKVPSVKIGIINKKNSTCILIINSCLDDTPPIYKMFAYGFSTKGSNRGCGLSNLKEILNNYQNISLETSLENGQFIQNIQVLNISK</sequence>
<comment type="caution">
    <text evidence="2">The sequence shown here is derived from an EMBL/GenBank/DDBJ whole genome shotgun (WGS) entry which is preliminary data.</text>
</comment>
<dbReference type="AlphaFoldDB" id="A0A1S8R0C5"/>
<dbReference type="GO" id="GO:0042802">
    <property type="term" value="F:identical protein binding"/>
    <property type="evidence" value="ECO:0007669"/>
    <property type="project" value="TreeGrafter"/>
</dbReference>
<dbReference type="SUPFAM" id="SSF55890">
    <property type="entry name" value="Sporulation response regulatory protein Spo0B"/>
    <property type="match status" value="1"/>
</dbReference>
<name>A0A1S8R0C5_CLOBE</name>
<gene>
    <name evidence="2" type="ORF">IS491_08360</name>
</gene>
<dbReference type="RefSeq" id="WP_012060735.1">
    <property type="nucleotide sequence ID" value="NZ_CP053893.1"/>
</dbReference>